<dbReference type="InterPro" id="IPR036390">
    <property type="entry name" value="WH_DNA-bd_sf"/>
</dbReference>
<dbReference type="InterPro" id="IPR019888">
    <property type="entry name" value="Tscrpt_reg_AsnC-like"/>
</dbReference>
<keyword evidence="2" id="KW-0238">DNA-binding</keyword>
<dbReference type="GO" id="GO:0043565">
    <property type="term" value="F:sequence-specific DNA binding"/>
    <property type="evidence" value="ECO:0007669"/>
    <property type="project" value="InterPro"/>
</dbReference>
<gene>
    <name evidence="5" type="ORF">FOB72_24725</name>
</gene>
<dbReference type="Gene3D" id="3.30.70.920">
    <property type="match status" value="1"/>
</dbReference>
<dbReference type="InterPro" id="IPR000485">
    <property type="entry name" value="AsnC-type_HTH_dom"/>
</dbReference>
<proteinExistence type="predicted"/>
<dbReference type="OrthoDB" id="8590699at2"/>
<dbReference type="EMBL" id="CP044067">
    <property type="protein sequence ID" value="QET05236.1"/>
    <property type="molecule type" value="Genomic_DNA"/>
</dbReference>
<dbReference type="SMART" id="SM00344">
    <property type="entry name" value="HTH_ASNC"/>
    <property type="match status" value="1"/>
</dbReference>
<dbReference type="Gene3D" id="1.10.10.10">
    <property type="entry name" value="Winged helix-like DNA-binding domain superfamily/Winged helix DNA-binding domain"/>
    <property type="match status" value="1"/>
</dbReference>
<evidence type="ECO:0000313" key="6">
    <source>
        <dbReference type="Proteomes" id="UP000322822"/>
    </source>
</evidence>
<dbReference type="PRINTS" id="PR00033">
    <property type="entry name" value="HTHASNC"/>
</dbReference>
<dbReference type="CDD" id="cd00090">
    <property type="entry name" value="HTH_ARSR"/>
    <property type="match status" value="1"/>
</dbReference>
<dbReference type="Pfam" id="PF13412">
    <property type="entry name" value="HTH_24"/>
    <property type="match status" value="1"/>
</dbReference>
<dbReference type="InterPro" id="IPR019887">
    <property type="entry name" value="Tscrpt_reg_AsnC/Lrp_C"/>
</dbReference>
<dbReference type="SUPFAM" id="SSF46785">
    <property type="entry name" value="Winged helix' DNA-binding domain"/>
    <property type="match status" value="1"/>
</dbReference>
<evidence type="ECO:0000256" key="2">
    <source>
        <dbReference type="ARBA" id="ARBA00023125"/>
    </source>
</evidence>
<accession>A0A5P2HB57</accession>
<dbReference type="InterPro" id="IPR011008">
    <property type="entry name" value="Dimeric_a/b-barrel"/>
</dbReference>
<evidence type="ECO:0000256" key="3">
    <source>
        <dbReference type="ARBA" id="ARBA00023163"/>
    </source>
</evidence>
<dbReference type="PANTHER" id="PTHR30154:SF34">
    <property type="entry name" value="TRANSCRIPTIONAL REGULATOR AZLB"/>
    <property type="match status" value="1"/>
</dbReference>
<dbReference type="AlphaFoldDB" id="A0A5P2HB57"/>
<dbReference type="GO" id="GO:0043200">
    <property type="term" value="P:response to amino acid"/>
    <property type="evidence" value="ECO:0007669"/>
    <property type="project" value="TreeGrafter"/>
</dbReference>
<keyword evidence="1" id="KW-0805">Transcription regulation</keyword>
<evidence type="ECO:0000259" key="4">
    <source>
        <dbReference type="PROSITE" id="PS50956"/>
    </source>
</evidence>
<dbReference type="GO" id="GO:0006355">
    <property type="term" value="P:regulation of DNA-templated transcription"/>
    <property type="evidence" value="ECO:0007669"/>
    <property type="project" value="UniProtKB-ARBA"/>
</dbReference>
<dbReference type="InterPro" id="IPR011991">
    <property type="entry name" value="ArsR-like_HTH"/>
</dbReference>
<dbReference type="PROSITE" id="PS50956">
    <property type="entry name" value="HTH_ASNC_2"/>
    <property type="match status" value="1"/>
</dbReference>
<dbReference type="PANTHER" id="PTHR30154">
    <property type="entry name" value="LEUCINE-RESPONSIVE REGULATORY PROTEIN"/>
    <property type="match status" value="1"/>
</dbReference>
<organism evidence="5 6">
    <name type="scientific">Cupriavidus pauculus</name>
    <dbReference type="NCBI Taxonomy" id="82633"/>
    <lineage>
        <taxon>Bacteria</taxon>
        <taxon>Pseudomonadati</taxon>
        <taxon>Pseudomonadota</taxon>
        <taxon>Betaproteobacteria</taxon>
        <taxon>Burkholderiales</taxon>
        <taxon>Burkholderiaceae</taxon>
        <taxon>Cupriavidus</taxon>
    </lineage>
</organism>
<feature type="domain" description="HTH asnC-type" evidence="4">
    <location>
        <begin position="3"/>
        <end position="64"/>
    </location>
</feature>
<dbReference type="SUPFAM" id="SSF54909">
    <property type="entry name" value="Dimeric alpha+beta barrel"/>
    <property type="match status" value="1"/>
</dbReference>
<evidence type="ECO:0000256" key="1">
    <source>
        <dbReference type="ARBA" id="ARBA00023015"/>
    </source>
</evidence>
<keyword evidence="3" id="KW-0804">Transcription</keyword>
<dbReference type="GO" id="GO:0005829">
    <property type="term" value="C:cytosol"/>
    <property type="evidence" value="ECO:0007669"/>
    <property type="project" value="TreeGrafter"/>
</dbReference>
<sequence length="153" mass="17122">MVLDSYDIKLLSLLQANSKLSQRQLSEAVNLSPSAVNRRIAALEAEGVITATVAVVDPTAVGRPITILVEVKVESERLDLLDEVRHRFVACPQVQQVYYVTGDFDFLLIMNVRDMTEYEGLTRELFFSAGNIRQFKTYVSMQRSKVSLAVPLA</sequence>
<dbReference type="PROSITE" id="PS00519">
    <property type="entry name" value="HTH_ASNC_1"/>
    <property type="match status" value="1"/>
</dbReference>
<evidence type="ECO:0000313" key="5">
    <source>
        <dbReference type="EMBL" id="QET05236.1"/>
    </source>
</evidence>
<reference evidence="5 6" key="1">
    <citation type="submission" date="2019-09" db="EMBL/GenBank/DDBJ databases">
        <title>FDA dAtabase for Regulatory Grade micrObial Sequences (FDA-ARGOS): Supporting development and validation of Infectious Disease Dx tests.</title>
        <authorList>
            <person name="Sciortino C."/>
            <person name="Tallon L."/>
            <person name="Sadzewicz L."/>
            <person name="Vavikolanu K."/>
            <person name="Mehta A."/>
            <person name="Aluvathingal J."/>
            <person name="Nadendla S."/>
            <person name="Nandy P."/>
            <person name="Geyer C."/>
            <person name="Yan Y."/>
            <person name="Sichtig H."/>
        </authorList>
    </citation>
    <scope>NUCLEOTIDE SEQUENCE [LARGE SCALE GENOMIC DNA]</scope>
    <source>
        <strain evidence="5 6">FDAARGOS_664</strain>
    </source>
</reference>
<protein>
    <submittedName>
        <fullName evidence="5">Lrp/AsnC family transcriptional regulator</fullName>
    </submittedName>
</protein>
<dbReference type="Pfam" id="PF01037">
    <property type="entry name" value="AsnC_trans_reg"/>
    <property type="match status" value="1"/>
</dbReference>
<dbReference type="Proteomes" id="UP000322822">
    <property type="component" value="Chromosome 2"/>
</dbReference>
<dbReference type="InterPro" id="IPR019885">
    <property type="entry name" value="Tscrpt_reg_HTH_AsnC-type_CS"/>
</dbReference>
<dbReference type="InterPro" id="IPR036388">
    <property type="entry name" value="WH-like_DNA-bd_sf"/>
</dbReference>
<name>A0A5P2HB57_9BURK</name>
<dbReference type="RefSeq" id="WP_150375293.1">
    <property type="nucleotide sequence ID" value="NZ_CP044067.1"/>
</dbReference>